<dbReference type="PANTHER" id="PTHR33418:SF1">
    <property type="entry name" value="HELICASE-ASSOCIATED DOMAIN-CONTAINING PROTEIN"/>
    <property type="match status" value="1"/>
</dbReference>
<feature type="domain" description="Helicase-associated" evidence="2">
    <location>
        <begin position="249"/>
        <end position="314"/>
    </location>
</feature>
<protein>
    <submittedName>
        <fullName evidence="3">Helicase</fullName>
    </submittedName>
</protein>
<sequence length="666" mass="70468">MNKRNSSGSSSSLSSSSSSSSTENEDAGASCSPGNNSDGRRGHGNGAATGNDSAVMAAAAAVAAMASFSSAPLPGAAVAPLANAPAMASVASVPQLASGMDVARVPSRAPLKSPPPSTTMAVATPPPAKKKRTHKPKRGSSATCTSGTGSSSTTNDTGSTPAHRTSSAEERWEDMHTRLLRYKQLHGDCQVPNRYPDDPKLGAWVSTQRRHYRVSQRDNVESTSLTNERIQRLEDAGFEWTGVNPRYLHWDMRYRELLDFKERFGHVNIPINWPENVKLANWTSTQRQEHKNMLKGKKSRLDDRRILMLNDIGFAWELQRGGRKRKLVATKKGDESLQEDQQDEDSYQTQDGGQSDHVSTDAEQQHANEEEEDSKPAAVVPHPSSAPQISNLVAPPQLLGQVPSGGPAAHATLPNLLGSPSFVAVGSGSGSGTSASVAAEPAPSSDSRGEVDHMNLLLQLSQQSAQATPSLLLQQQQGGDSIRQALLSQLVLLQSAQAQANANAQAAILAYDTGRMSGMIQAMQQQQQQHSTTLLSNSFQQQYLGGATIPAPSGNLIGQLQTLGNSDLSLSLGSSHNSNNLTILQRQALIQLSGNQGEQIGGPPSAASTSMRTASQQLSFLSSLVRNNDSSTSNSVLLNGALNGGSNHLNSGGSFNNDQQPPPGMC</sequence>
<dbReference type="Proteomes" id="UP001153069">
    <property type="component" value="Unassembled WGS sequence"/>
</dbReference>
<dbReference type="PANTHER" id="PTHR33418">
    <property type="entry name" value="HELICASE-ASSOCIATED"/>
    <property type="match status" value="1"/>
</dbReference>
<gene>
    <name evidence="3" type="ORF">SEMRO_8_G006860.1</name>
</gene>
<dbReference type="InterPro" id="IPR005114">
    <property type="entry name" value="Helicase_assoc"/>
</dbReference>
<dbReference type="AlphaFoldDB" id="A0A9N8H2G5"/>
<dbReference type="GO" id="GO:0004386">
    <property type="term" value="F:helicase activity"/>
    <property type="evidence" value="ECO:0007669"/>
    <property type="project" value="UniProtKB-KW"/>
</dbReference>
<feature type="compositionally biased region" description="Low complexity" evidence="1">
    <location>
        <begin position="1"/>
        <end position="21"/>
    </location>
</feature>
<feature type="compositionally biased region" description="Low complexity" evidence="1">
    <location>
        <begin position="139"/>
        <end position="160"/>
    </location>
</feature>
<feature type="compositionally biased region" description="Acidic residues" evidence="1">
    <location>
        <begin position="336"/>
        <end position="346"/>
    </location>
</feature>
<proteinExistence type="predicted"/>
<dbReference type="EMBL" id="CAICTM010000008">
    <property type="protein sequence ID" value="CAB9496720.1"/>
    <property type="molecule type" value="Genomic_DNA"/>
</dbReference>
<keyword evidence="4" id="KW-1185">Reference proteome</keyword>
<keyword evidence="3" id="KW-0347">Helicase</keyword>
<evidence type="ECO:0000256" key="1">
    <source>
        <dbReference type="SAM" id="MobiDB-lite"/>
    </source>
</evidence>
<feature type="region of interest" description="Disordered" evidence="1">
    <location>
        <begin position="1"/>
        <end position="50"/>
    </location>
</feature>
<feature type="compositionally biased region" description="Low complexity" evidence="1">
    <location>
        <begin position="427"/>
        <end position="446"/>
    </location>
</feature>
<feature type="compositionally biased region" description="Basic residues" evidence="1">
    <location>
        <begin position="128"/>
        <end position="138"/>
    </location>
</feature>
<feature type="region of interest" description="Disordered" evidence="1">
    <location>
        <begin position="330"/>
        <end position="390"/>
    </location>
</feature>
<accession>A0A9N8H2G5</accession>
<keyword evidence="3" id="KW-0547">Nucleotide-binding</keyword>
<evidence type="ECO:0000313" key="3">
    <source>
        <dbReference type="EMBL" id="CAB9496720.1"/>
    </source>
</evidence>
<dbReference type="OrthoDB" id="10691032at2759"/>
<dbReference type="Pfam" id="PF03457">
    <property type="entry name" value="HA"/>
    <property type="match status" value="2"/>
</dbReference>
<feature type="domain" description="Helicase-associated" evidence="2">
    <location>
        <begin position="169"/>
        <end position="238"/>
    </location>
</feature>
<keyword evidence="3" id="KW-0378">Hydrolase</keyword>
<evidence type="ECO:0000259" key="2">
    <source>
        <dbReference type="Pfam" id="PF03457"/>
    </source>
</evidence>
<feature type="region of interest" description="Disordered" evidence="1">
    <location>
        <begin position="106"/>
        <end position="171"/>
    </location>
</feature>
<comment type="caution">
    <text evidence="3">The sequence shown here is derived from an EMBL/GenBank/DDBJ whole genome shotgun (WGS) entry which is preliminary data.</text>
</comment>
<keyword evidence="3" id="KW-0067">ATP-binding</keyword>
<feature type="compositionally biased region" description="Basic and acidic residues" evidence="1">
    <location>
        <begin position="358"/>
        <end position="368"/>
    </location>
</feature>
<organism evidence="3 4">
    <name type="scientific">Seminavis robusta</name>
    <dbReference type="NCBI Taxonomy" id="568900"/>
    <lineage>
        <taxon>Eukaryota</taxon>
        <taxon>Sar</taxon>
        <taxon>Stramenopiles</taxon>
        <taxon>Ochrophyta</taxon>
        <taxon>Bacillariophyta</taxon>
        <taxon>Bacillariophyceae</taxon>
        <taxon>Bacillariophycidae</taxon>
        <taxon>Naviculales</taxon>
        <taxon>Naviculaceae</taxon>
        <taxon>Seminavis</taxon>
    </lineage>
</organism>
<evidence type="ECO:0000313" key="4">
    <source>
        <dbReference type="Proteomes" id="UP001153069"/>
    </source>
</evidence>
<dbReference type="Gene3D" id="6.10.140.530">
    <property type="match status" value="2"/>
</dbReference>
<feature type="region of interest" description="Disordered" evidence="1">
    <location>
        <begin position="427"/>
        <end position="449"/>
    </location>
</feature>
<reference evidence="3" key="1">
    <citation type="submission" date="2020-06" db="EMBL/GenBank/DDBJ databases">
        <authorList>
            <consortium name="Plant Systems Biology data submission"/>
        </authorList>
    </citation>
    <scope>NUCLEOTIDE SEQUENCE</scope>
    <source>
        <strain evidence="3">D6</strain>
    </source>
</reference>
<feature type="compositionally biased region" description="Low complexity" evidence="1">
    <location>
        <begin position="376"/>
        <end position="387"/>
    </location>
</feature>
<name>A0A9N8H2G5_9STRA</name>